<sequence>MAGRHSEAATTELVKAGNPQLPDVYGPDPEEILAEAPDARDIAAELAAPPRRKLPWLRLLLVAGMVAGAAFAGGAYYQKNNGTSSAGGLPTGTRPSGFAGFGGGAGGTGGAATGDSTSGTVKLVDGDTLYLTTSSGSVVKVTTKGTTKITTAKTGTTADLLPGQTVTVEGSTDSSGNVAATTVTQGG</sequence>
<evidence type="ECO:0000256" key="2">
    <source>
        <dbReference type="SAM" id="Phobius"/>
    </source>
</evidence>
<dbReference type="Proteomes" id="UP001592530">
    <property type="component" value="Unassembled WGS sequence"/>
</dbReference>
<organism evidence="3 4">
    <name type="scientific">Streptacidiphilus alkalitolerans</name>
    <dbReference type="NCBI Taxonomy" id="3342712"/>
    <lineage>
        <taxon>Bacteria</taxon>
        <taxon>Bacillati</taxon>
        <taxon>Actinomycetota</taxon>
        <taxon>Actinomycetes</taxon>
        <taxon>Kitasatosporales</taxon>
        <taxon>Streptomycetaceae</taxon>
        <taxon>Streptacidiphilus</taxon>
    </lineage>
</organism>
<evidence type="ECO:0000313" key="4">
    <source>
        <dbReference type="Proteomes" id="UP001592530"/>
    </source>
</evidence>
<evidence type="ECO:0008006" key="5">
    <source>
        <dbReference type="Google" id="ProtNLM"/>
    </source>
</evidence>
<dbReference type="RefSeq" id="WP_380551489.1">
    <property type="nucleotide sequence ID" value="NZ_JBHEZY010000003.1"/>
</dbReference>
<keyword evidence="2" id="KW-1133">Transmembrane helix</keyword>
<comment type="caution">
    <text evidence="3">The sequence shown here is derived from an EMBL/GenBank/DDBJ whole genome shotgun (WGS) entry which is preliminary data.</text>
</comment>
<gene>
    <name evidence="3" type="ORF">ACEZDB_11055</name>
</gene>
<protein>
    <recommendedName>
        <fullName evidence="5">DUF5666 domain-containing protein</fullName>
    </recommendedName>
</protein>
<name>A0ABV6WZ13_9ACTN</name>
<keyword evidence="2" id="KW-0472">Membrane</keyword>
<feature type="transmembrane region" description="Helical" evidence="2">
    <location>
        <begin position="56"/>
        <end position="77"/>
    </location>
</feature>
<accession>A0ABV6WZ13</accession>
<feature type="region of interest" description="Disordered" evidence="1">
    <location>
        <begin position="1"/>
        <end position="29"/>
    </location>
</feature>
<proteinExistence type="predicted"/>
<evidence type="ECO:0000313" key="3">
    <source>
        <dbReference type="EMBL" id="MFC1431186.1"/>
    </source>
</evidence>
<reference evidence="3 4" key="1">
    <citation type="submission" date="2024-09" db="EMBL/GenBank/DDBJ databases">
        <authorList>
            <person name="Lee S.D."/>
        </authorList>
    </citation>
    <scope>NUCLEOTIDE SEQUENCE [LARGE SCALE GENOMIC DNA]</scope>
    <source>
        <strain evidence="3 4">N1-3</strain>
    </source>
</reference>
<dbReference type="EMBL" id="JBHEZY010000003">
    <property type="protein sequence ID" value="MFC1431186.1"/>
    <property type="molecule type" value="Genomic_DNA"/>
</dbReference>
<keyword evidence="2" id="KW-0812">Transmembrane</keyword>
<feature type="region of interest" description="Disordered" evidence="1">
    <location>
        <begin position="167"/>
        <end position="187"/>
    </location>
</feature>
<evidence type="ECO:0000256" key="1">
    <source>
        <dbReference type="SAM" id="MobiDB-lite"/>
    </source>
</evidence>